<dbReference type="InterPro" id="IPR003323">
    <property type="entry name" value="OTU_dom"/>
</dbReference>
<dbReference type="OrthoDB" id="6162191at2759"/>
<accession>V4A3R8</accession>
<reference evidence="2 3" key="1">
    <citation type="journal article" date="2013" name="Nature">
        <title>Insights into bilaterian evolution from three spiralian genomes.</title>
        <authorList>
            <person name="Simakov O."/>
            <person name="Marletaz F."/>
            <person name="Cho S.J."/>
            <person name="Edsinger-Gonzales E."/>
            <person name="Havlak P."/>
            <person name="Hellsten U."/>
            <person name="Kuo D.H."/>
            <person name="Larsson T."/>
            <person name="Lv J."/>
            <person name="Arendt D."/>
            <person name="Savage R."/>
            <person name="Osoegawa K."/>
            <person name="de Jong P."/>
            <person name="Grimwood J."/>
            <person name="Chapman J.A."/>
            <person name="Shapiro H."/>
            <person name="Aerts A."/>
            <person name="Otillar R.P."/>
            <person name="Terry A.Y."/>
            <person name="Boore J.L."/>
            <person name="Grigoriev I.V."/>
            <person name="Lindberg D.R."/>
            <person name="Seaver E.C."/>
            <person name="Weisblat D.A."/>
            <person name="Putnam N.H."/>
            <person name="Rokhsar D.S."/>
        </authorList>
    </citation>
    <scope>NUCLEOTIDE SEQUENCE [LARGE SCALE GENOMIC DNA]</scope>
</reference>
<dbReference type="PANTHER" id="PTHR12419">
    <property type="entry name" value="OTU DOMAIN CONTAINING PROTEIN"/>
    <property type="match status" value="1"/>
</dbReference>
<evidence type="ECO:0000313" key="3">
    <source>
        <dbReference type="Proteomes" id="UP000030746"/>
    </source>
</evidence>
<proteinExistence type="predicted"/>
<dbReference type="HOGENOM" id="CLU_630532_0_0_1"/>
<name>V4A3R8_LOTGI</name>
<evidence type="ECO:0000313" key="2">
    <source>
        <dbReference type="EMBL" id="ESO98543.1"/>
    </source>
</evidence>
<dbReference type="KEGG" id="lgi:LOTGIDRAFT_174188"/>
<dbReference type="STRING" id="225164.V4A3R8"/>
<dbReference type="EMBL" id="KB201241">
    <property type="protein sequence ID" value="ESO98543.1"/>
    <property type="molecule type" value="Genomic_DNA"/>
</dbReference>
<sequence length="435" mass="51006">MTKTYQRKIEEIESDKSKFELSVGHNVILEECANKMNHKSRLLWDIRSNLREAKERKLRGLLRHDKVSRDITQDVSFRCKRSCSFFRFGKSRVESNLMDNKGGCDIEGFKEIDIKGDGNCFFRCISMFLYGHEENHRGIRERIVRRMNTNPEVYQALIDGDFNQHIQDQLSTSGDSTTWATEASSEFRCKLFILSSGERGQTWDCFDINYDKEGCKPNAGWIAISHRNNHFNLLIPDKKHCTCELHEPDTDWIKENVTNWFDMTTKKSSKYQGEPIYRQEVNRCNNVKTEINGSAGMGKGEVTQKEENNLIVNLSDKILTKPQQQLLSKGFSFVPTREKVDVTKLLSDLGEWERRMRLREYFFKGDEEGDAKYVEREPWKKKKSEFTLQVGRDRWLDMYIELAKNDVVEGINKRKEANITEEEQTAMKEIRPKNR</sequence>
<dbReference type="PROSITE" id="PS50802">
    <property type="entry name" value="OTU"/>
    <property type="match status" value="1"/>
</dbReference>
<evidence type="ECO:0000259" key="1">
    <source>
        <dbReference type="PROSITE" id="PS50802"/>
    </source>
</evidence>
<feature type="domain" description="OTU" evidence="1">
    <location>
        <begin position="109"/>
        <end position="237"/>
    </location>
</feature>
<dbReference type="GO" id="GO:0004843">
    <property type="term" value="F:cysteine-type deubiquitinase activity"/>
    <property type="evidence" value="ECO:0007669"/>
    <property type="project" value="TreeGrafter"/>
</dbReference>
<dbReference type="Gene3D" id="3.90.70.80">
    <property type="match status" value="1"/>
</dbReference>
<organism evidence="2 3">
    <name type="scientific">Lottia gigantea</name>
    <name type="common">Giant owl limpet</name>
    <dbReference type="NCBI Taxonomy" id="225164"/>
    <lineage>
        <taxon>Eukaryota</taxon>
        <taxon>Metazoa</taxon>
        <taxon>Spiralia</taxon>
        <taxon>Lophotrochozoa</taxon>
        <taxon>Mollusca</taxon>
        <taxon>Gastropoda</taxon>
        <taxon>Patellogastropoda</taxon>
        <taxon>Lottioidea</taxon>
        <taxon>Lottiidae</taxon>
        <taxon>Lottia</taxon>
    </lineage>
</organism>
<dbReference type="CTD" id="20242648"/>
<dbReference type="SUPFAM" id="SSF54001">
    <property type="entry name" value="Cysteine proteinases"/>
    <property type="match status" value="1"/>
</dbReference>
<dbReference type="InterPro" id="IPR038765">
    <property type="entry name" value="Papain-like_cys_pep_sf"/>
</dbReference>
<dbReference type="InterPro" id="IPR050704">
    <property type="entry name" value="Peptidase_C85-like"/>
</dbReference>
<dbReference type="CDD" id="cd22744">
    <property type="entry name" value="OTU"/>
    <property type="match status" value="1"/>
</dbReference>
<keyword evidence="3" id="KW-1185">Reference proteome</keyword>
<dbReference type="RefSeq" id="XP_009050762.1">
    <property type="nucleotide sequence ID" value="XM_009052514.1"/>
</dbReference>
<protein>
    <recommendedName>
        <fullName evidence="1">OTU domain-containing protein</fullName>
    </recommendedName>
</protein>
<gene>
    <name evidence="2" type="ORF">LOTGIDRAFT_174188</name>
</gene>
<dbReference type="GO" id="GO:0016579">
    <property type="term" value="P:protein deubiquitination"/>
    <property type="evidence" value="ECO:0007669"/>
    <property type="project" value="TreeGrafter"/>
</dbReference>
<dbReference type="Proteomes" id="UP000030746">
    <property type="component" value="Unassembled WGS sequence"/>
</dbReference>
<dbReference type="GeneID" id="20242648"/>
<dbReference type="AlphaFoldDB" id="V4A3R8"/>